<dbReference type="OrthoDB" id="461107at2"/>
<sequence>MQERQKQLAQLIEQLLQEGWTQKRLAEKIGVDSTTVYRWLKAKVIPEADSKNFLRLAKLSGGDSESLQQYLDGYISLSTYRQGWENSPLNYAQNFKNRPVEEIKEEVLAQITLLEPADILDVISRSADFLAAKTA</sequence>
<evidence type="ECO:0000259" key="1">
    <source>
        <dbReference type="PROSITE" id="PS50943"/>
    </source>
</evidence>
<keyword evidence="3" id="KW-1185">Reference proteome</keyword>
<dbReference type="PROSITE" id="PS50943">
    <property type="entry name" value="HTH_CROC1"/>
    <property type="match status" value="1"/>
</dbReference>
<dbReference type="HOGENOM" id="CLU_1956479_0_0_3"/>
<dbReference type="GO" id="GO:0003677">
    <property type="term" value="F:DNA binding"/>
    <property type="evidence" value="ECO:0007669"/>
    <property type="project" value="InterPro"/>
</dbReference>
<dbReference type="Gene3D" id="1.10.260.40">
    <property type="entry name" value="lambda repressor-like DNA-binding domains"/>
    <property type="match status" value="1"/>
</dbReference>
<dbReference type="CDD" id="cd00093">
    <property type="entry name" value="HTH_XRE"/>
    <property type="match status" value="1"/>
</dbReference>
<dbReference type="InterPro" id="IPR009057">
    <property type="entry name" value="Homeodomain-like_sf"/>
</dbReference>
<evidence type="ECO:0000313" key="2">
    <source>
        <dbReference type="EMBL" id="AFZ28217.1"/>
    </source>
</evidence>
<feature type="domain" description="HTH cro/C1-type" evidence="1">
    <location>
        <begin position="11"/>
        <end position="67"/>
    </location>
</feature>
<gene>
    <name evidence="2" type="ORF">Cylst_6424</name>
</gene>
<proteinExistence type="predicted"/>
<dbReference type="SMART" id="SM00530">
    <property type="entry name" value="HTH_XRE"/>
    <property type="match status" value="1"/>
</dbReference>
<dbReference type="KEGG" id="csg:Cylst_6424"/>
<evidence type="ECO:0000313" key="3">
    <source>
        <dbReference type="Proteomes" id="UP000010475"/>
    </source>
</evidence>
<dbReference type="EMBL" id="CP003643">
    <property type="protein sequence ID" value="AFZ28217.1"/>
    <property type="molecule type" value="Genomic_DNA"/>
</dbReference>
<dbReference type="AlphaFoldDB" id="K9X977"/>
<reference evidence="2 3" key="1">
    <citation type="submission" date="2012-06" db="EMBL/GenBank/DDBJ databases">
        <title>Noncontiguous Finished plasmid 1 of genome of Cylindrospermum stagnale PCC 7417.</title>
        <authorList>
            <consortium name="US DOE Joint Genome Institute"/>
            <person name="Gugger M."/>
            <person name="Coursin T."/>
            <person name="Rippka R."/>
            <person name="Tandeau De Marsac N."/>
            <person name="Huntemann M."/>
            <person name="Wei C.-L."/>
            <person name="Han J."/>
            <person name="Detter J.C."/>
            <person name="Han C."/>
            <person name="Tapia R."/>
            <person name="Davenport K."/>
            <person name="Daligault H."/>
            <person name="Erkkila T."/>
            <person name="Gu W."/>
            <person name="Munk A.C.C."/>
            <person name="Teshima H."/>
            <person name="Xu Y."/>
            <person name="Chain P."/>
            <person name="Chen A."/>
            <person name="Krypides N."/>
            <person name="Mavromatis K."/>
            <person name="Markowitz V."/>
            <person name="Szeto E."/>
            <person name="Ivanova N."/>
            <person name="Mikhailova N."/>
            <person name="Ovchinnikova G."/>
            <person name="Pagani I."/>
            <person name="Pati A."/>
            <person name="Goodwin L."/>
            <person name="Peters L."/>
            <person name="Pitluck S."/>
            <person name="Woyke T."/>
            <person name="Kerfeld C."/>
        </authorList>
    </citation>
    <scope>NUCLEOTIDE SEQUENCE [LARGE SCALE GENOMIC DNA]</scope>
    <source>
        <strain evidence="2 3">PCC 7417</strain>
        <plasmid evidence="3">Plasmid pCYLST.01</plasmid>
    </source>
</reference>
<organism evidence="2 3">
    <name type="scientific">Cylindrospermum stagnale PCC 7417</name>
    <dbReference type="NCBI Taxonomy" id="56107"/>
    <lineage>
        <taxon>Bacteria</taxon>
        <taxon>Bacillati</taxon>
        <taxon>Cyanobacteriota</taxon>
        <taxon>Cyanophyceae</taxon>
        <taxon>Nostocales</taxon>
        <taxon>Nostocaceae</taxon>
        <taxon>Cylindrospermum</taxon>
    </lineage>
</organism>
<accession>K9X977</accession>
<dbReference type="SUPFAM" id="SSF46689">
    <property type="entry name" value="Homeodomain-like"/>
    <property type="match status" value="1"/>
</dbReference>
<name>K9X977_9NOST</name>
<dbReference type="InterPro" id="IPR010982">
    <property type="entry name" value="Lambda_DNA-bd_dom_sf"/>
</dbReference>
<dbReference type="Proteomes" id="UP000010475">
    <property type="component" value="Plasmid pCYLST.01"/>
</dbReference>
<geneLocation type="plasmid" evidence="2 3">
    <name>pCYLST.01</name>
</geneLocation>
<protein>
    <submittedName>
        <fullName evidence="2">Helix-turn-helix protein</fullName>
    </submittedName>
</protein>
<dbReference type="Pfam" id="PF13384">
    <property type="entry name" value="HTH_23"/>
    <property type="match status" value="1"/>
</dbReference>
<dbReference type="RefSeq" id="WP_015328264.1">
    <property type="nucleotide sequence ID" value="NC_020050.1"/>
</dbReference>
<keyword evidence="2" id="KW-0614">Plasmid</keyword>
<dbReference type="InterPro" id="IPR001387">
    <property type="entry name" value="Cro/C1-type_HTH"/>
</dbReference>